<dbReference type="InterPro" id="IPR055459">
    <property type="entry name" value="OST48_MD"/>
</dbReference>
<feature type="domain" description="OST48 N-terminal" evidence="11">
    <location>
        <begin position="17"/>
        <end position="262"/>
    </location>
</feature>
<proteinExistence type="inferred from homology"/>
<dbReference type="PANTHER" id="PTHR10830:SF0">
    <property type="entry name" value="DOLICHYL-DIPHOSPHOOLIGOSACCHARIDE--PROTEIN GLYCOSYLTRANSFERASE 48 KDA SUBUNIT"/>
    <property type="match status" value="1"/>
</dbReference>
<reference evidence="13" key="1">
    <citation type="journal article" date="2010" name="Science">
        <title>Plasticity of animal genome architecture unmasked by rapid evolution of a pelagic tunicate.</title>
        <authorList>
            <person name="Denoeud F."/>
            <person name="Henriet S."/>
            <person name="Mungpakdee S."/>
            <person name="Aury J.M."/>
            <person name="Da Silva C."/>
            <person name="Brinkmann H."/>
            <person name="Mikhaleva J."/>
            <person name="Olsen L.C."/>
            <person name="Jubin C."/>
            <person name="Canestro C."/>
            <person name="Bouquet J.M."/>
            <person name="Danks G."/>
            <person name="Poulain J."/>
            <person name="Campsteijn C."/>
            <person name="Adamski M."/>
            <person name="Cross I."/>
            <person name="Yadetie F."/>
            <person name="Muffato M."/>
            <person name="Louis A."/>
            <person name="Butcher S."/>
            <person name="Tsagkogeorga G."/>
            <person name="Konrad A."/>
            <person name="Singh S."/>
            <person name="Jensen M.F."/>
            <person name="Cong E.H."/>
            <person name="Eikeseth-Otteraa H."/>
            <person name="Noel B."/>
            <person name="Anthouard V."/>
            <person name="Porcel B.M."/>
            <person name="Kachouri-Lafond R."/>
            <person name="Nishino A."/>
            <person name="Ugolini M."/>
            <person name="Chourrout P."/>
            <person name="Nishida H."/>
            <person name="Aasland R."/>
            <person name="Huzurbazar S."/>
            <person name="Westhof E."/>
            <person name="Delsuc F."/>
            <person name="Lehrach H."/>
            <person name="Reinhardt R."/>
            <person name="Weissenbach J."/>
            <person name="Roy S.W."/>
            <person name="Artiguenave F."/>
            <person name="Postlethwait J.H."/>
            <person name="Manak J.R."/>
            <person name="Thompson E.M."/>
            <person name="Jaillon O."/>
            <person name="Du Pasquier L."/>
            <person name="Boudinot P."/>
            <person name="Liberles D.A."/>
            <person name="Volff J.N."/>
            <person name="Philippe H."/>
            <person name="Lenhard B."/>
            <person name="Roest Crollius H."/>
            <person name="Wincker P."/>
            <person name="Chourrout D."/>
        </authorList>
    </citation>
    <scope>NUCLEOTIDE SEQUENCE [LARGE SCALE GENOMIC DNA]</scope>
</reference>
<evidence type="ECO:0000259" key="11">
    <source>
        <dbReference type="Pfam" id="PF03345"/>
    </source>
</evidence>
<dbReference type="AlphaFoldDB" id="E4YS48"/>
<evidence type="ECO:0000256" key="7">
    <source>
        <dbReference type="ARBA" id="ARBA00022989"/>
    </source>
</evidence>
<dbReference type="Proteomes" id="UP000011014">
    <property type="component" value="Unassembled WGS sequence"/>
</dbReference>
<keyword evidence="7 10" id="KW-1133">Transmembrane helix</keyword>
<evidence type="ECO:0000256" key="10">
    <source>
        <dbReference type="RuleBase" id="RU361142"/>
    </source>
</evidence>
<feature type="signal peptide" evidence="10">
    <location>
        <begin position="1"/>
        <end position="18"/>
    </location>
</feature>
<feature type="domain" description="OST48 middle" evidence="12">
    <location>
        <begin position="297"/>
        <end position="432"/>
    </location>
</feature>
<dbReference type="GO" id="GO:0008250">
    <property type="term" value="C:oligosaccharyltransferase complex"/>
    <property type="evidence" value="ECO:0007669"/>
    <property type="project" value="TreeGrafter"/>
</dbReference>
<comment type="subcellular location">
    <subcellularLocation>
        <location evidence="1 10">Endoplasmic reticulum membrane</location>
        <topology evidence="1 10">Single-pass type I membrane protein</topology>
    </subcellularLocation>
</comment>
<comment type="subunit">
    <text evidence="10">Component of the oligosaccharyltransferase (OST) complex.</text>
</comment>
<dbReference type="InterPro" id="IPR055457">
    <property type="entry name" value="OST48_N"/>
</dbReference>
<evidence type="ECO:0000256" key="1">
    <source>
        <dbReference type="ARBA" id="ARBA00004115"/>
    </source>
</evidence>
<evidence type="ECO:0000256" key="2">
    <source>
        <dbReference type="ARBA" id="ARBA00004922"/>
    </source>
</evidence>
<evidence type="ECO:0000259" key="12">
    <source>
        <dbReference type="Pfam" id="PF23358"/>
    </source>
</evidence>
<dbReference type="InterPro" id="IPR005013">
    <property type="entry name" value="DDOST_48_kDa_subunit"/>
</dbReference>
<keyword evidence="5 10" id="KW-0812">Transmembrane</keyword>
<evidence type="ECO:0000256" key="6">
    <source>
        <dbReference type="ARBA" id="ARBA00022824"/>
    </source>
</evidence>
<feature type="transmembrane region" description="Helical" evidence="10">
    <location>
        <begin position="409"/>
        <end position="431"/>
    </location>
</feature>
<keyword evidence="10" id="KW-0732">Signal</keyword>
<keyword evidence="6 10" id="KW-0256">Endoplasmic reticulum</keyword>
<name>E4YS48_OIKDI</name>
<accession>E4YS48</accession>
<keyword evidence="8 10" id="KW-0472">Membrane</keyword>
<protein>
    <recommendedName>
        <fullName evidence="4 10">Dolichyl-diphosphooligosaccharide--protein glycosyltransferase 48 kDa subunit</fullName>
        <shortName evidence="10">Oligosaccharyl transferase 48 kDa subunit</shortName>
    </recommendedName>
</protein>
<comment type="function">
    <text evidence="9">Subunit of the oligosaccharyl transferase (OST) complex that catalyzes the initial transfer of a defined glycan (Glc(3)Man(9)GlcNAc(2) in eukaryotes) from the lipid carrier dolichol-pyrophosphate to an asparagine residue within an Asn-X-Ser/Thr consensus motif in nascent polypeptide chains, the first step in protein N-glycosylation. N-glycosylation occurs cotranslationally and the complex associates with the Sec61 complex at the channel-forming translocon complex that mediates protein translocation across the endoplasmic reticulum (ER). All subunits are required for a maximal enzyme activity. Required for the assembly of both SST3A- and SS3B-containing OST complexes.</text>
</comment>
<dbReference type="UniPathway" id="UPA00378"/>
<dbReference type="Pfam" id="PF23358">
    <property type="entry name" value="OST48_MD"/>
    <property type="match status" value="1"/>
</dbReference>
<evidence type="ECO:0000313" key="13">
    <source>
        <dbReference type="EMBL" id="CBY38290.1"/>
    </source>
</evidence>
<feature type="chain" id="PRO_5005128116" description="Dolichyl-diphosphooligosaccharide--protein glycosyltransferase 48 kDa subunit" evidence="10">
    <location>
        <begin position="19"/>
        <end position="442"/>
    </location>
</feature>
<evidence type="ECO:0000256" key="3">
    <source>
        <dbReference type="ARBA" id="ARBA00008743"/>
    </source>
</evidence>
<sequence>MIIHSLLFAAAFAAKAKMLVVLENERQKNEYATVLNQLNEKFETYYKLADDADLHLVKYGKNLYQNAIIMAPSTEEFGGDVKTKTFVDFTQNGGNLMVFASSNIGDAIRELGAEFGIEYDETGTKVMSHQLYDFERDALNHDHSRFQLKASESFLGGSQPIVGPAGYAGLLIDNAVAMKIDKKNTLAFPIVKCNSYCYSWFPNEPITEYPMAVGRDITLVAGIQLRNNARIAFFSSMSMFSNKLIRQKFITYWNNDKNEHAREQNSVNKFSMHVFGWATNNSGTFRIAGFKHNLVDKENQRNDFYYINEEIEVTAIVQEHVEDNWEPASLLFENLWLDFHRLDPFVRMQFENQGGGKFTAKFKVPDTYGVFNFIVWQTKLGHTYLEHKEQITVRPPRHDMYERFIASAYPYYFSSFSMMLGVTLMSFAILYHRDVSPAKKNN</sequence>
<comment type="pathway">
    <text evidence="2 10">Protein modification; protein glycosylation.</text>
</comment>
<organism evidence="13">
    <name type="scientific">Oikopleura dioica</name>
    <name type="common">Tunicate</name>
    <dbReference type="NCBI Taxonomy" id="34765"/>
    <lineage>
        <taxon>Eukaryota</taxon>
        <taxon>Metazoa</taxon>
        <taxon>Chordata</taxon>
        <taxon>Tunicata</taxon>
        <taxon>Appendicularia</taxon>
        <taxon>Copelata</taxon>
        <taxon>Oikopleuridae</taxon>
        <taxon>Oikopleura</taxon>
    </lineage>
</organism>
<evidence type="ECO:0000256" key="5">
    <source>
        <dbReference type="ARBA" id="ARBA00022692"/>
    </source>
</evidence>
<comment type="similarity">
    <text evidence="3 10">Belongs to the DDOST 48 kDa subunit family.</text>
</comment>
<gene>
    <name evidence="13" type="ORF">GSOID_T00032213001</name>
</gene>
<evidence type="ECO:0000256" key="4">
    <source>
        <dbReference type="ARBA" id="ARBA00013350"/>
    </source>
</evidence>
<evidence type="ECO:0000256" key="9">
    <source>
        <dbReference type="ARBA" id="ARBA00045729"/>
    </source>
</evidence>
<evidence type="ECO:0000256" key="8">
    <source>
        <dbReference type="ARBA" id="ARBA00023136"/>
    </source>
</evidence>
<dbReference type="PANTHER" id="PTHR10830">
    <property type="entry name" value="DOLICHYL-DIPHOSPHOOLIGOSACCHARIDE--PROTEIN GLYCOSYLTRANSFERASE 48 KDA SUBUNIT"/>
    <property type="match status" value="1"/>
</dbReference>
<dbReference type="EMBL" id="FN655176">
    <property type="protein sequence ID" value="CBY38290.1"/>
    <property type="molecule type" value="Genomic_DNA"/>
</dbReference>
<dbReference type="Pfam" id="PF03345">
    <property type="entry name" value="OST48_N"/>
    <property type="match status" value="1"/>
</dbReference>
<dbReference type="GO" id="GO:0018279">
    <property type="term" value="P:protein N-linked glycosylation via asparagine"/>
    <property type="evidence" value="ECO:0007669"/>
    <property type="project" value="UniProtKB-UniRule"/>
</dbReference>